<dbReference type="InterPro" id="IPR006680">
    <property type="entry name" value="Amidohydro-rel"/>
</dbReference>
<dbReference type="SUPFAM" id="SSF51338">
    <property type="entry name" value="Composite domain of metallo-dependent hydrolases"/>
    <property type="match status" value="1"/>
</dbReference>
<dbReference type="GO" id="GO:0005829">
    <property type="term" value="C:cytosol"/>
    <property type="evidence" value="ECO:0007669"/>
    <property type="project" value="TreeGrafter"/>
</dbReference>
<keyword evidence="4" id="KW-0862">Zinc</keyword>
<keyword evidence="2" id="KW-0479">Metal-binding</keyword>
<evidence type="ECO:0000256" key="2">
    <source>
        <dbReference type="ARBA" id="ARBA00022723"/>
    </source>
</evidence>
<sequence>MPAAIYRPSHVYGRRFFSDRERHHKGEGWELSWYEATSCPMLCRYTQPANNIDSGTLPHEQGAADTLHSIPCSNITCCKMSAGKNCVFGAGFVPQNMTFPPSNTSPVHQVSLSISIPASDEKVSCLTTRFPRYIPILALSNFRTLRLYSLGRGSATLSVDTTKNVVPDYLSQTRLALQLQRLLDNDMAHESRKGPVKLDLGVRDVLNWATHNGSDAVGMADRIGTLAPGKRADLIFISSKPFLSMSAFLLGTAILHSTLADIDTVRIDGVIRKRDG</sequence>
<dbReference type="Pfam" id="PF01979">
    <property type="entry name" value="Amidohydro_1"/>
    <property type="match status" value="1"/>
</dbReference>
<dbReference type="Gene3D" id="2.30.40.10">
    <property type="entry name" value="Urease, subunit C, domain 1"/>
    <property type="match status" value="1"/>
</dbReference>
<evidence type="ECO:0000313" key="6">
    <source>
        <dbReference type="EMBL" id="KAE8393800.1"/>
    </source>
</evidence>
<dbReference type="InterPro" id="IPR011059">
    <property type="entry name" value="Metal-dep_hydrolase_composite"/>
</dbReference>
<feature type="domain" description="Amidohydrolase-related" evidence="5">
    <location>
        <begin position="158"/>
        <end position="250"/>
    </location>
</feature>
<dbReference type="Proteomes" id="UP000326877">
    <property type="component" value="Unassembled WGS sequence"/>
</dbReference>
<evidence type="ECO:0000256" key="4">
    <source>
        <dbReference type="ARBA" id="ARBA00022833"/>
    </source>
</evidence>
<gene>
    <name evidence="6" type="ORF">BDV23DRAFT_180250</name>
</gene>
<keyword evidence="3" id="KW-0378">Hydrolase</keyword>
<proteinExistence type="predicted"/>
<evidence type="ECO:0000256" key="3">
    <source>
        <dbReference type="ARBA" id="ARBA00022801"/>
    </source>
</evidence>
<accession>A0A5N7CHY3</accession>
<reference evidence="6" key="1">
    <citation type="submission" date="2019-04" db="EMBL/GenBank/DDBJ databases">
        <title>Friends and foes A comparative genomics studyof 23 Aspergillus species from section Flavi.</title>
        <authorList>
            <consortium name="DOE Joint Genome Institute"/>
            <person name="Kjaerbolling I."/>
            <person name="Vesth T."/>
            <person name="Frisvad J.C."/>
            <person name="Nybo J.L."/>
            <person name="Theobald S."/>
            <person name="Kildgaard S."/>
            <person name="Isbrandt T."/>
            <person name="Kuo A."/>
            <person name="Sato A."/>
            <person name="Lyhne E.K."/>
            <person name="Kogle M.E."/>
            <person name="Wiebenga A."/>
            <person name="Kun R.S."/>
            <person name="Lubbers R.J."/>
            <person name="Makela M.R."/>
            <person name="Barry K."/>
            <person name="Chovatia M."/>
            <person name="Clum A."/>
            <person name="Daum C."/>
            <person name="Haridas S."/>
            <person name="He G."/>
            <person name="LaButti K."/>
            <person name="Lipzen A."/>
            <person name="Mondo S."/>
            <person name="Riley R."/>
            <person name="Salamov A."/>
            <person name="Simmons B.A."/>
            <person name="Magnuson J.K."/>
            <person name="Henrissat B."/>
            <person name="Mortensen U.H."/>
            <person name="Larsen T.O."/>
            <person name="Devries R.P."/>
            <person name="Grigoriev I.V."/>
            <person name="Machida M."/>
            <person name="Baker S.E."/>
            <person name="Andersen M.R."/>
        </authorList>
    </citation>
    <scope>NUCLEOTIDE SEQUENCE [LARGE SCALE GENOMIC DNA]</scope>
    <source>
        <strain evidence="6">IBT 14317</strain>
    </source>
</reference>
<dbReference type="GO" id="GO:0019239">
    <property type="term" value="F:deaminase activity"/>
    <property type="evidence" value="ECO:0007669"/>
    <property type="project" value="TreeGrafter"/>
</dbReference>
<name>A0A5N7CHY3_PETAA</name>
<dbReference type="EMBL" id="ML735227">
    <property type="protein sequence ID" value="KAE8393800.1"/>
    <property type="molecule type" value="Genomic_DNA"/>
</dbReference>
<evidence type="ECO:0000256" key="1">
    <source>
        <dbReference type="ARBA" id="ARBA00001947"/>
    </source>
</evidence>
<protein>
    <recommendedName>
        <fullName evidence="5">Amidohydrolase-related domain-containing protein</fullName>
    </recommendedName>
</protein>
<dbReference type="InterPro" id="IPR051607">
    <property type="entry name" value="Metallo-dep_hydrolases"/>
</dbReference>
<dbReference type="AlphaFoldDB" id="A0A5N7CHY3"/>
<dbReference type="GO" id="GO:0046872">
    <property type="term" value="F:metal ion binding"/>
    <property type="evidence" value="ECO:0007669"/>
    <property type="project" value="UniProtKB-KW"/>
</dbReference>
<dbReference type="OrthoDB" id="194468at2759"/>
<organism evidence="6">
    <name type="scientific">Petromyces alliaceus</name>
    <name type="common">Aspergillus alliaceus</name>
    <dbReference type="NCBI Taxonomy" id="209559"/>
    <lineage>
        <taxon>Eukaryota</taxon>
        <taxon>Fungi</taxon>
        <taxon>Dikarya</taxon>
        <taxon>Ascomycota</taxon>
        <taxon>Pezizomycotina</taxon>
        <taxon>Eurotiomycetes</taxon>
        <taxon>Eurotiomycetidae</taxon>
        <taxon>Eurotiales</taxon>
        <taxon>Aspergillaceae</taxon>
        <taxon>Aspergillus</taxon>
        <taxon>Aspergillus subgen. Circumdati</taxon>
    </lineage>
</organism>
<evidence type="ECO:0000259" key="5">
    <source>
        <dbReference type="Pfam" id="PF01979"/>
    </source>
</evidence>
<dbReference type="Gene3D" id="3.20.20.140">
    <property type="entry name" value="Metal-dependent hydrolases"/>
    <property type="match status" value="1"/>
</dbReference>
<dbReference type="PANTHER" id="PTHR11271">
    <property type="entry name" value="GUANINE DEAMINASE"/>
    <property type="match status" value="1"/>
</dbReference>
<comment type="cofactor">
    <cofactor evidence="1">
        <name>Zn(2+)</name>
        <dbReference type="ChEBI" id="CHEBI:29105"/>
    </cofactor>
</comment>